<organism evidence="2 3">
    <name type="scientific">Purpureocillium takamizusanense</name>
    <dbReference type="NCBI Taxonomy" id="2060973"/>
    <lineage>
        <taxon>Eukaryota</taxon>
        <taxon>Fungi</taxon>
        <taxon>Dikarya</taxon>
        <taxon>Ascomycota</taxon>
        <taxon>Pezizomycotina</taxon>
        <taxon>Sordariomycetes</taxon>
        <taxon>Hypocreomycetidae</taxon>
        <taxon>Hypocreales</taxon>
        <taxon>Ophiocordycipitaceae</taxon>
        <taxon>Purpureocillium</taxon>
    </lineage>
</organism>
<feature type="compositionally biased region" description="Polar residues" evidence="1">
    <location>
        <begin position="30"/>
        <end position="49"/>
    </location>
</feature>
<gene>
    <name evidence="2" type="ORF">JDV02_010555</name>
</gene>
<protein>
    <submittedName>
        <fullName evidence="2">Uncharacterized protein</fullName>
    </submittedName>
</protein>
<dbReference type="RefSeq" id="XP_047848318.1">
    <property type="nucleotide sequence ID" value="XM_047992304.1"/>
</dbReference>
<dbReference type="KEGG" id="ptkz:JDV02_010555"/>
<dbReference type="Proteomes" id="UP000829364">
    <property type="component" value="Chromosome 13"/>
</dbReference>
<accession>A0A9Q8QSY1</accession>
<dbReference type="EMBL" id="CP086366">
    <property type="protein sequence ID" value="UNI24837.1"/>
    <property type="molecule type" value="Genomic_DNA"/>
</dbReference>
<dbReference type="AlphaFoldDB" id="A0A9Q8QSY1"/>
<evidence type="ECO:0000313" key="2">
    <source>
        <dbReference type="EMBL" id="UNI24837.1"/>
    </source>
</evidence>
<proteinExistence type="predicted"/>
<evidence type="ECO:0000313" key="3">
    <source>
        <dbReference type="Proteomes" id="UP000829364"/>
    </source>
</evidence>
<reference evidence="2" key="1">
    <citation type="submission" date="2021-11" db="EMBL/GenBank/DDBJ databases">
        <title>Purpureocillium_takamizusanense_genome.</title>
        <authorList>
            <person name="Nguyen N.-H."/>
        </authorList>
    </citation>
    <scope>NUCLEOTIDE SEQUENCE</scope>
    <source>
        <strain evidence="2">PT3</strain>
    </source>
</reference>
<dbReference type="OrthoDB" id="4933551at2759"/>
<feature type="region of interest" description="Disordered" evidence="1">
    <location>
        <begin position="1"/>
        <end position="53"/>
    </location>
</feature>
<keyword evidence="3" id="KW-1185">Reference proteome</keyword>
<evidence type="ECO:0000256" key="1">
    <source>
        <dbReference type="SAM" id="MobiDB-lite"/>
    </source>
</evidence>
<dbReference type="GeneID" id="72072498"/>
<name>A0A9Q8QSY1_9HYPO</name>
<sequence length="158" mass="16783">MDSFSFEPFLHNSEAPEAGGELTMPGLDQDASTISSTDSPMTQTGSTAPIQPGLNPAAPCFDFSTPAVNGPLFSPDFLLPDQLSFQVMQTSNEDLKLILQGMALRLDVLEQAISQGNDRMGQVANGLSDLRASLKELFKSFVSHLLGGDDVVGPSHEA</sequence>